<dbReference type="STRING" id="1194083.BN12_70006"/>
<protein>
    <recommendedName>
        <fullName evidence="1">Mycothiol-dependent maleylpyruvate isomerase metal-binding domain-containing protein</fullName>
    </recommendedName>
</protein>
<accession>A0A077M7F9</accession>
<dbReference type="Proteomes" id="UP000035721">
    <property type="component" value="Unassembled WGS sequence"/>
</dbReference>
<proteinExistence type="predicted"/>
<dbReference type="RefSeq" id="WP_048549784.1">
    <property type="nucleotide sequence ID" value="NZ_HF570958.1"/>
</dbReference>
<keyword evidence="3" id="KW-1185">Reference proteome</keyword>
<evidence type="ECO:0000313" key="2">
    <source>
        <dbReference type="EMBL" id="CCH79990.1"/>
    </source>
</evidence>
<gene>
    <name evidence="2" type="ORF">BN12_70006</name>
</gene>
<sequence>MPFHPAAPSDLSGLVDAYGAVVRAIIDLGRSMRPDDFDRPTDCPGWTVKNVISHVVALEAWLGGEPLPAVEVPAYEHIRNDVGRFTELGVEHRRGWTGEEVVDELEQVLALRQSQLYAVELTADSVIDGPFGPAPADTVLALRMVDIWTHEQDVREAIGRPGDLDTAAASVTMERLELGMPKVVARSAGVAPGNTVIIDVTGPVVGRIGVRVEEHEGRPRGVPLFTGEASTHPAAEGSESVTQLAMSTSAFGRLAAGRRSPDEVHVTVHGDDEVAHRVLAAMSVTM</sequence>
<dbReference type="InterPro" id="IPR024344">
    <property type="entry name" value="MDMPI_metal-binding"/>
</dbReference>
<reference evidence="2 3" key="1">
    <citation type="journal article" date="2013" name="ISME J.">
        <title>A metabolic model for members of the genus Tetrasphaera involved in enhanced biological phosphorus removal.</title>
        <authorList>
            <person name="Kristiansen R."/>
            <person name="Nguyen H.T.T."/>
            <person name="Saunders A.M."/>
            <person name="Nielsen J.L."/>
            <person name="Wimmer R."/>
            <person name="Le V.Q."/>
            <person name="McIlroy S.J."/>
            <person name="Petrovski S."/>
            <person name="Seviour R.J."/>
            <person name="Calteau A."/>
            <person name="Nielsen K.L."/>
            <person name="Nielsen P.H."/>
        </authorList>
    </citation>
    <scope>NUCLEOTIDE SEQUENCE [LARGE SCALE GENOMIC DNA]</scope>
    <source>
        <strain evidence="2 3">T1-X7</strain>
    </source>
</reference>
<dbReference type="OrthoDB" id="154293at2"/>
<dbReference type="Pfam" id="PF11716">
    <property type="entry name" value="MDMPI_N"/>
    <property type="match status" value="1"/>
</dbReference>
<name>A0A077M7F9_9MICO</name>
<evidence type="ECO:0000259" key="1">
    <source>
        <dbReference type="Pfam" id="PF11716"/>
    </source>
</evidence>
<dbReference type="InterPro" id="IPR017517">
    <property type="entry name" value="Maleyloyr_isom"/>
</dbReference>
<dbReference type="SUPFAM" id="SSF109854">
    <property type="entry name" value="DinB/YfiT-like putative metalloenzymes"/>
    <property type="match status" value="1"/>
</dbReference>
<comment type="caution">
    <text evidence="2">The sequence shown here is derived from an EMBL/GenBank/DDBJ whole genome shotgun (WGS) entry which is preliminary data.</text>
</comment>
<dbReference type="GO" id="GO:0046872">
    <property type="term" value="F:metal ion binding"/>
    <property type="evidence" value="ECO:0007669"/>
    <property type="project" value="InterPro"/>
</dbReference>
<evidence type="ECO:0000313" key="3">
    <source>
        <dbReference type="Proteomes" id="UP000035721"/>
    </source>
</evidence>
<dbReference type="AlphaFoldDB" id="A0A077M7F9"/>
<feature type="domain" description="Mycothiol-dependent maleylpyruvate isomerase metal-binding" evidence="1">
    <location>
        <begin position="20"/>
        <end position="155"/>
    </location>
</feature>
<dbReference type="Gene3D" id="1.20.120.450">
    <property type="entry name" value="dinb family like domain"/>
    <property type="match status" value="1"/>
</dbReference>
<dbReference type="EMBL" id="CAJB01000403">
    <property type="protein sequence ID" value="CCH79990.1"/>
    <property type="molecule type" value="Genomic_DNA"/>
</dbReference>
<organism evidence="2 3">
    <name type="scientific">Nostocoides japonicum T1-X7</name>
    <dbReference type="NCBI Taxonomy" id="1194083"/>
    <lineage>
        <taxon>Bacteria</taxon>
        <taxon>Bacillati</taxon>
        <taxon>Actinomycetota</taxon>
        <taxon>Actinomycetes</taxon>
        <taxon>Micrococcales</taxon>
        <taxon>Intrasporangiaceae</taxon>
        <taxon>Nostocoides</taxon>
    </lineage>
</organism>
<dbReference type="NCBIfam" id="TIGR03083">
    <property type="entry name" value="maleylpyruvate isomerase family mycothiol-dependent enzyme"/>
    <property type="match status" value="1"/>
</dbReference>
<dbReference type="InterPro" id="IPR034660">
    <property type="entry name" value="DinB/YfiT-like"/>
</dbReference>